<gene>
    <name evidence="2" type="ORF">MOF03_08140</name>
</gene>
<dbReference type="SUPFAM" id="SSF54593">
    <property type="entry name" value="Glyoxalase/Bleomycin resistance protein/Dihydroxybiphenyl dioxygenase"/>
    <property type="match status" value="1"/>
</dbReference>
<protein>
    <submittedName>
        <fullName evidence="2">VOC family protein</fullName>
    </submittedName>
</protein>
<dbReference type="Proteomes" id="UP001073053">
    <property type="component" value="Unassembled WGS sequence"/>
</dbReference>
<evidence type="ECO:0000259" key="1">
    <source>
        <dbReference type="PROSITE" id="PS51819"/>
    </source>
</evidence>
<dbReference type="InterPro" id="IPR004360">
    <property type="entry name" value="Glyas_Fos-R_dOase_dom"/>
</dbReference>
<dbReference type="InterPro" id="IPR040553">
    <property type="entry name" value="TxDE"/>
</dbReference>
<dbReference type="InterPro" id="IPR029068">
    <property type="entry name" value="Glyas_Bleomycin-R_OHBP_Dase"/>
</dbReference>
<dbReference type="Gene3D" id="3.10.180.10">
    <property type="entry name" value="2,3-Dihydroxybiphenyl 1,2-Dioxygenase, domain 1"/>
    <property type="match status" value="1"/>
</dbReference>
<sequence length="217" mass="25351">MKIKNLEIFVSHFNQTVSFYKDILQFKRLALTDTLATFQVGESILTLHQDELNQYYYHFAFNIHSNIFAEAKEWLKKKVNLLEENGDDEVYFANAKARSIYFEDPAGNIVEFISRLETSPETRSKEFTPDNVIGISEIGLSTNHVKECFDYLLKLGIRQRNDEPFSKNHLHFMGEYKEGVYILLGPVGRRWIFSDKYSIDAPLMIETDRGIIKNFDE</sequence>
<accession>A0A9Q4EJX1</accession>
<dbReference type="EMBL" id="JALAWA010000003">
    <property type="protein sequence ID" value="MCY9184625.1"/>
    <property type="molecule type" value="Genomic_DNA"/>
</dbReference>
<dbReference type="InterPro" id="IPR037523">
    <property type="entry name" value="VOC_core"/>
</dbReference>
<dbReference type="Pfam" id="PF00903">
    <property type="entry name" value="Glyoxalase"/>
    <property type="match status" value="1"/>
</dbReference>
<proteinExistence type="predicted"/>
<dbReference type="Pfam" id="PF18711">
    <property type="entry name" value="TxDE"/>
    <property type="match status" value="1"/>
</dbReference>
<evidence type="ECO:0000313" key="2">
    <source>
        <dbReference type="EMBL" id="MCY9184625.1"/>
    </source>
</evidence>
<reference evidence="2" key="1">
    <citation type="submission" date="2022-02" db="EMBL/GenBank/DDBJ databases">
        <title>Crop Bioprotection Bacillus Genome Sequencing.</title>
        <authorList>
            <person name="Dunlap C."/>
        </authorList>
    </citation>
    <scope>NUCLEOTIDE SEQUENCE</scope>
    <source>
        <strain evidence="2">EC49O2N-C10</strain>
    </source>
</reference>
<comment type="caution">
    <text evidence="2">The sequence shown here is derived from an EMBL/GenBank/DDBJ whole genome shotgun (WGS) entry which is preliminary data.</text>
</comment>
<organism evidence="2 3">
    <name type="scientific">Bacillus halotolerans</name>
    <dbReference type="NCBI Taxonomy" id="260554"/>
    <lineage>
        <taxon>Bacteria</taxon>
        <taxon>Bacillati</taxon>
        <taxon>Bacillota</taxon>
        <taxon>Bacilli</taxon>
        <taxon>Bacillales</taxon>
        <taxon>Bacillaceae</taxon>
        <taxon>Bacillus</taxon>
    </lineage>
</organism>
<dbReference type="PROSITE" id="PS51819">
    <property type="entry name" value="VOC"/>
    <property type="match status" value="1"/>
</dbReference>
<name>A0A9Q4EJX1_9BACI</name>
<evidence type="ECO:0000313" key="3">
    <source>
        <dbReference type="Proteomes" id="UP001073053"/>
    </source>
</evidence>
<dbReference type="RefSeq" id="WP_268496824.1">
    <property type="nucleotide sequence ID" value="NZ_JALAVZ010000003.1"/>
</dbReference>
<dbReference type="AlphaFoldDB" id="A0A9Q4EJX1"/>
<feature type="domain" description="VOC" evidence="1">
    <location>
        <begin position="2"/>
        <end position="115"/>
    </location>
</feature>